<feature type="transmembrane region" description="Helical" evidence="1">
    <location>
        <begin position="202"/>
        <end position="223"/>
    </location>
</feature>
<name>A0A2M8KV76_9BACT</name>
<dbReference type="AlphaFoldDB" id="A0A2M8KV76"/>
<accession>A0A2M8KV76</accession>
<feature type="transmembrane region" description="Helical" evidence="1">
    <location>
        <begin position="324"/>
        <end position="342"/>
    </location>
</feature>
<feature type="transmembrane region" description="Helical" evidence="1">
    <location>
        <begin position="58"/>
        <end position="76"/>
    </location>
</feature>
<feature type="transmembrane region" description="Helical" evidence="1">
    <location>
        <begin position="297"/>
        <end position="317"/>
    </location>
</feature>
<comment type="caution">
    <text evidence="2">The sequence shown here is derived from an EMBL/GenBank/DDBJ whole genome shotgun (WGS) entry which is preliminary data.</text>
</comment>
<evidence type="ECO:0000313" key="3">
    <source>
        <dbReference type="Proteomes" id="UP000231569"/>
    </source>
</evidence>
<evidence type="ECO:0000313" key="2">
    <source>
        <dbReference type="EMBL" id="PJE63812.1"/>
    </source>
</evidence>
<gene>
    <name evidence="2" type="ORF">COU89_01205</name>
</gene>
<dbReference type="EMBL" id="PFEE01000026">
    <property type="protein sequence ID" value="PJE63812.1"/>
    <property type="molecule type" value="Genomic_DNA"/>
</dbReference>
<feature type="transmembrane region" description="Helical" evidence="1">
    <location>
        <begin position="83"/>
        <end position="103"/>
    </location>
</feature>
<sequence>MKKYILILIAIAFAATRFWQLDQRIIFDWDQEQFSNQIYDIITLNKFTLLGPRVTDDLGFFLAPYFTYILVPFYLLTNLDPSALIIFMVAINSLFFIASYKIISKMFSASHALGFLALWTFSSYHVKYDSIPWWPIYLPLGVVLVWYLLNRIRTKNRSLDWALLGGSLGFFSNMHFQFIVMGVFCGLYLFLMFRNNKTVVFAWTKAALAVGSFLIMFTPLLLFDLRHDFLNTNLMLGYFVRSGTATQKDMWVWREVFANTFIPYTYMRSVAVSLIIGAGLIWGAWWLGKNSTDKAKALFFTATAYLLILIPVIFAAYGKRPSEYYFMVFFPFITLVIAHLLVKLSKTIAVVLFVFYILGNMANIRYELVTNPQGLAAKKSIVMKIKERVGDNNYTISFDGPPNTDTGFKYLLKVRSMPYGLTENYSMIGVHIPAKPGDVVQQPYGITIPKQLLVK</sequence>
<feature type="transmembrane region" description="Helical" evidence="1">
    <location>
        <begin position="161"/>
        <end position="190"/>
    </location>
</feature>
<organism evidence="2 3">
    <name type="scientific">Candidatus Roizmanbacteria bacterium CG10_big_fil_rev_8_21_14_0_10_45_7</name>
    <dbReference type="NCBI Taxonomy" id="1974854"/>
    <lineage>
        <taxon>Bacteria</taxon>
        <taxon>Candidatus Roizmaniibacteriota</taxon>
    </lineage>
</organism>
<feature type="transmembrane region" description="Helical" evidence="1">
    <location>
        <begin position="348"/>
        <end position="366"/>
    </location>
</feature>
<dbReference type="Proteomes" id="UP000231569">
    <property type="component" value="Unassembled WGS sequence"/>
</dbReference>
<proteinExistence type="predicted"/>
<feature type="transmembrane region" description="Helical" evidence="1">
    <location>
        <begin position="131"/>
        <end position="149"/>
    </location>
</feature>
<reference evidence="3" key="1">
    <citation type="submission" date="2017-09" db="EMBL/GenBank/DDBJ databases">
        <title>Depth-based differentiation of microbial function through sediment-hosted aquifers and enrichment of novel symbionts in the deep terrestrial subsurface.</title>
        <authorList>
            <person name="Probst A.J."/>
            <person name="Ladd B."/>
            <person name="Jarett J.K."/>
            <person name="Geller-Mcgrath D.E."/>
            <person name="Sieber C.M.K."/>
            <person name="Emerson J.B."/>
            <person name="Anantharaman K."/>
            <person name="Thomas B.C."/>
            <person name="Malmstrom R."/>
            <person name="Stieglmeier M."/>
            <person name="Klingl A."/>
            <person name="Woyke T."/>
            <person name="Ryan C.M."/>
            <person name="Banfield J.F."/>
        </authorList>
    </citation>
    <scope>NUCLEOTIDE SEQUENCE [LARGE SCALE GENOMIC DNA]</scope>
</reference>
<feature type="transmembrane region" description="Helical" evidence="1">
    <location>
        <begin position="266"/>
        <end position="285"/>
    </location>
</feature>
<evidence type="ECO:0000256" key="1">
    <source>
        <dbReference type="SAM" id="Phobius"/>
    </source>
</evidence>
<evidence type="ECO:0008006" key="4">
    <source>
        <dbReference type="Google" id="ProtNLM"/>
    </source>
</evidence>
<keyword evidence="1" id="KW-1133">Transmembrane helix</keyword>
<keyword evidence="1" id="KW-0472">Membrane</keyword>
<protein>
    <recommendedName>
        <fullName evidence="4">Glycosyltransferase RgtA/B/C/D-like domain-containing protein</fullName>
    </recommendedName>
</protein>
<keyword evidence="1" id="KW-0812">Transmembrane</keyword>